<evidence type="ECO:0000256" key="2">
    <source>
        <dbReference type="SAM" id="SignalP"/>
    </source>
</evidence>
<gene>
    <name evidence="3" type="ORF">MGAL_10B058134</name>
</gene>
<dbReference type="Proteomes" id="UP000596742">
    <property type="component" value="Unassembled WGS sequence"/>
</dbReference>
<keyword evidence="2" id="KW-0732">Signal</keyword>
<proteinExistence type="predicted"/>
<name>A0A8B6ECY1_MYTGA</name>
<sequence length="227" mass="25343">MNTFRTILSVVVLCGFCSLAFQPSKDVKGDNDSLETSLDPNEILRDSRSRAVENIGNKNDDRVETIENTLSVTDSFSSDTQTVSTENQNRESIANTSSATENINTNILVAASNTMSQCVNGLQKYVDTLMKENLYDNSKPYNLHQWYNHSNMAPSLQITPDPFHHGVRSDDFPNVVDIVSTGLQKQIIQGIDISLASLLIPSFESPQSQTIWQTVWKLTWEISQTHA</sequence>
<organism evidence="3 4">
    <name type="scientific">Mytilus galloprovincialis</name>
    <name type="common">Mediterranean mussel</name>
    <dbReference type="NCBI Taxonomy" id="29158"/>
    <lineage>
        <taxon>Eukaryota</taxon>
        <taxon>Metazoa</taxon>
        <taxon>Spiralia</taxon>
        <taxon>Lophotrochozoa</taxon>
        <taxon>Mollusca</taxon>
        <taxon>Bivalvia</taxon>
        <taxon>Autobranchia</taxon>
        <taxon>Pteriomorphia</taxon>
        <taxon>Mytilida</taxon>
        <taxon>Mytiloidea</taxon>
        <taxon>Mytilidae</taxon>
        <taxon>Mytilinae</taxon>
        <taxon>Mytilus</taxon>
    </lineage>
</organism>
<reference evidence="3" key="1">
    <citation type="submission" date="2018-11" db="EMBL/GenBank/DDBJ databases">
        <authorList>
            <person name="Alioto T."/>
            <person name="Alioto T."/>
        </authorList>
    </citation>
    <scope>NUCLEOTIDE SEQUENCE</scope>
</reference>
<feature type="region of interest" description="Disordered" evidence="1">
    <location>
        <begin position="78"/>
        <end position="97"/>
    </location>
</feature>
<dbReference type="EMBL" id="UYJE01004847">
    <property type="protein sequence ID" value="VDI31904.1"/>
    <property type="molecule type" value="Genomic_DNA"/>
</dbReference>
<evidence type="ECO:0000256" key="1">
    <source>
        <dbReference type="SAM" id="MobiDB-lite"/>
    </source>
</evidence>
<evidence type="ECO:0000313" key="3">
    <source>
        <dbReference type="EMBL" id="VDI31904.1"/>
    </source>
</evidence>
<feature type="chain" id="PRO_5032291767" evidence="2">
    <location>
        <begin position="21"/>
        <end position="227"/>
    </location>
</feature>
<keyword evidence="4" id="KW-1185">Reference proteome</keyword>
<comment type="caution">
    <text evidence="3">The sequence shown here is derived from an EMBL/GenBank/DDBJ whole genome shotgun (WGS) entry which is preliminary data.</text>
</comment>
<dbReference type="AlphaFoldDB" id="A0A8B6ECY1"/>
<accession>A0A8B6ECY1</accession>
<evidence type="ECO:0000313" key="4">
    <source>
        <dbReference type="Proteomes" id="UP000596742"/>
    </source>
</evidence>
<feature type="signal peptide" evidence="2">
    <location>
        <begin position="1"/>
        <end position="20"/>
    </location>
</feature>
<protein>
    <submittedName>
        <fullName evidence="3">Uncharacterized protein</fullName>
    </submittedName>
</protein>